<name>A0A8S5PR86_9CAUD</name>
<sequence length="46" mass="5007">MIPLAKRPPVASLILKFSACISVTAHIAAFTASRSFVHNSISWIRP</sequence>
<evidence type="ECO:0000313" key="1">
    <source>
        <dbReference type="EMBL" id="DAE08953.1"/>
    </source>
</evidence>
<protein>
    <submittedName>
        <fullName evidence="1">Uncharacterized protein</fullName>
    </submittedName>
</protein>
<dbReference type="EMBL" id="BK015480">
    <property type="protein sequence ID" value="DAE08953.1"/>
    <property type="molecule type" value="Genomic_DNA"/>
</dbReference>
<proteinExistence type="predicted"/>
<reference evidence="1" key="1">
    <citation type="journal article" date="2021" name="Proc. Natl. Acad. Sci. U.S.A.">
        <title>A Catalog of Tens of Thousands of Viruses from Human Metagenomes Reveals Hidden Associations with Chronic Diseases.</title>
        <authorList>
            <person name="Tisza M.J."/>
            <person name="Buck C.B."/>
        </authorList>
    </citation>
    <scope>NUCLEOTIDE SEQUENCE</scope>
    <source>
        <strain evidence="1">CtTrD1</strain>
    </source>
</reference>
<accession>A0A8S5PR86</accession>
<organism evidence="1">
    <name type="scientific">Siphoviridae sp. ctTrD1</name>
    <dbReference type="NCBI Taxonomy" id="2825524"/>
    <lineage>
        <taxon>Viruses</taxon>
        <taxon>Duplodnaviria</taxon>
        <taxon>Heunggongvirae</taxon>
        <taxon>Uroviricota</taxon>
        <taxon>Caudoviricetes</taxon>
    </lineage>
</organism>